<feature type="repeat" description="PPR" evidence="3">
    <location>
        <begin position="449"/>
        <end position="483"/>
    </location>
</feature>
<dbReference type="InterPro" id="IPR033443">
    <property type="entry name" value="PROP1-like_PPR_dom"/>
</dbReference>
<protein>
    <recommendedName>
        <fullName evidence="5">PROP1-like PPR domain-containing protein</fullName>
    </recommendedName>
</protein>
<evidence type="ECO:0000313" key="6">
    <source>
        <dbReference type="EMBL" id="OUS42467.1"/>
    </source>
</evidence>
<dbReference type="Pfam" id="PF17177">
    <property type="entry name" value="PPR_long"/>
    <property type="match status" value="1"/>
</dbReference>
<feature type="domain" description="PROP1-like PPR" evidence="5">
    <location>
        <begin position="169"/>
        <end position="315"/>
    </location>
</feature>
<dbReference type="InterPro" id="IPR050872">
    <property type="entry name" value="PPR_P_subfamily"/>
</dbReference>
<feature type="repeat" description="PPR" evidence="3">
    <location>
        <begin position="231"/>
        <end position="265"/>
    </location>
</feature>
<dbReference type="PANTHER" id="PTHR46128">
    <property type="entry name" value="MITOCHONDRIAL GROUP I INTRON SPLICING FACTOR CCM1"/>
    <property type="match status" value="1"/>
</dbReference>
<accession>A0A1Y5I1A2</accession>
<comment type="similarity">
    <text evidence="1">Belongs to the PPR family. P subfamily.</text>
</comment>
<feature type="region of interest" description="Disordered" evidence="4">
    <location>
        <begin position="1"/>
        <end position="22"/>
    </location>
</feature>
<dbReference type="PANTHER" id="PTHR46128:SF82">
    <property type="entry name" value="PENTACOTRIPEPTIDE-REPEAT REGION OF PRORP DOMAIN-CONTAINING PROTEIN"/>
    <property type="match status" value="1"/>
</dbReference>
<dbReference type="PROSITE" id="PS51375">
    <property type="entry name" value="PPR"/>
    <property type="match status" value="5"/>
</dbReference>
<evidence type="ECO:0000256" key="1">
    <source>
        <dbReference type="ARBA" id="ARBA00007626"/>
    </source>
</evidence>
<name>A0A1Y5I1A2_OSTTA</name>
<evidence type="ECO:0000256" key="2">
    <source>
        <dbReference type="ARBA" id="ARBA00022737"/>
    </source>
</evidence>
<reference evidence="6" key="1">
    <citation type="submission" date="2017-04" db="EMBL/GenBank/DDBJ databases">
        <title>Population genomics of picophytoplankton unveils novel chromosome hypervariability.</title>
        <authorList>
            <consortium name="DOE Joint Genome Institute"/>
            <person name="Blanc-Mathieu R."/>
            <person name="Krasovec M."/>
            <person name="Hebrard M."/>
            <person name="Yau S."/>
            <person name="Desgranges E."/>
            <person name="Martin J."/>
            <person name="Schackwitz W."/>
            <person name="Kuo A."/>
            <person name="Salin G."/>
            <person name="Donnadieu C."/>
            <person name="Desdevises Y."/>
            <person name="Sanchez-Ferandin S."/>
            <person name="Moreau H."/>
            <person name="Rivals E."/>
            <person name="Grigoriev I.V."/>
            <person name="Grimsley N."/>
            <person name="Eyre-Walker A."/>
            <person name="Piganeau G."/>
        </authorList>
    </citation>
    <scope>NUCLEOTIDE SEQUENCE [LARGE SCALE GENOMIC DNA]</scope>
    <source>
        <strain evidence="6">RCC 1115</strain>
    </source>
</reference>
<evidence type="ECO:0000256" key="3">
    <source>
        <dbReference type="PROSITE-ProRule" id="PRU00708"/>
    </source>
</evidence>
<feature type="repeat" description="PPR" evidence="3">
    <location>
        <begin position="339"/>
        <end position="373"/>
    </location>
</feature>
<evidence type="ECO:0000259" key="5">
    <source>
        <dbReference type="Pfam" id="PF17177"/>
    </source>
</evidence>
<dbReference type="Pfam" id="PF13812">
    <property type="entry name" value="PPR_3"/>
    <property type="match status" value="1"/>
</dbReference>
<dbReference type="EMBL" id="KZ155838">
    <property type="protein sequence ID" value="OUS42467.1"/>
    <property type="molecule type" value="Genomic_DNA"/>
</dbReference>
<evidence type="ECO:0000256" key="4">
    <source>
        <dbReference type="SAM" id="MobiDB-lite"/>
    </source>
</evidence>
<gene>
    <name evidence="6" type="ORF">BE221DRAFT_142143</name>
</gene>
<organism evidence="6">
    <name type="scientific">Ostreococcus tauri</name>
    <name type="common">Marine green alga</name>
    <dbReference type="NCBI Taxonomy" id="70448"/>
    <lineage>
        <taxon>Eukaryota</taxon>
        <taxon>Viridiplantae</taxon>
        <taxon>Chlorophyta</taxon>
        <taxon>Mamiellophyceae</taxon>
        <taxon>Mamiellales</taxon>
        <taxon>Bathycoccaceae</taxon>
        <taxon>Ostreococcus</taxon>
    </lineage>
</organism>
<feature type="repeat" description="PPR" evidence="3">
    <location>
        <begin position="266"/>
        <end position="300"/>
    </location>
</feature>
<dbReference type="Gene3D" id="1.25.40.10">
    <property type="entry name" value="Tetratricopeptide repeat domain"/>
    <property type="match status" value="4"/>
</dbReference>
<feature type="repeat" description="PPR" evidence="3">
    <location>
        <begin position="414"/>
        <end position="448"/>
    </location>
</feature>
<sequence length="663" mass="72972">MAALESFSEEDTRTGASFSEKSAHVFRGTMDEDVFERVDEQKAKRRVKREAVEAATRTAPKGSARRSKSFAFLYEEKTDVNSPGVVTKCNDVLRQCQSMEEVLDLVKEMREAGVQPVESTYVAVMLVCRSISAPERAVQVYDAMVEAQVGMNSRTFQLAIELALKAGMIKDALRIKDDMRYLGFPVSSAMYVTLLKALADNDMGKRKGPKERLIRTCRLFEEMLNEDIDAPPAAYHTLILAANRANQHDLAVRTFEELVDEGITPTRLTCETALESMAKSGLMGKALDVFVSMKNNGLMPRKATYNLLLSACVNAPQPRVEAAFEIFDEMRVNGDITPDKNTYTLLIDAACKAGMPEKAFEAFSHMRESGVEVETSTLNRLIHAAGLNGTKDESSVQATLELYEAMKKAEIKPDVITYGSLISTCAKARDGDTAIKMYEEMRAAGIEPNRVLFNVLISALGRCDRSEEAIHYFETMVEMAKKNQALVPHRETYAALFDAILGSGGVELAIAKQSLESGATASFVNGTKFAKLRDMYNRGVKSGVYEEFSESLSIREPESGSCTINMNMLSRTESTVATLVLLERMSKLKEGEVPPALFIYAGKVKPGKSSAQRRLLAIETVLRASEIRFEIGEVGAANLIAIKGSKAVKWIETYAATFAATTS</sequence>
<dbReference type="Proteomes" id="UP000195557">
    <property type="component" value="Unassembled WGS sequence"/>
</dbReference>
<dbReference type="InterPro" id="IPR002885">
    <property type="entry name" value="PPR_rpt"/>
</dbReference>
<dbReference type="AlphaFoldDB" id="A0A1Y5I1A2"/>
<dbReference type="NCBIfam" id="TIGR00756">
    <property type="entry name" value="PPR"/>
    <property type="match status" value="3"/>
</dbReference>
<proteinExistence type="inferred from homology"/>
<dbReference type="InterPro" id="IPR011990">
    <property type="entry name" value="TPR-like_helical_dom_sf"/>
</dbReference>
<dbReference type="eggNOG" id="KOG4197">
    <property type="taxonomic scope" value="Eukaryota"/>
</dbReference>
<dbReference type="Pfam" id="PF13041">
    <property type="entry name" value="PPR_2"/>
    <property type="match status" value="1"/>
</dbReference>
<keyword evidence="2" id="KW-0677">Repeat</keyword>